<keyword evidence="3" id="KW-1185">Reference proteome</keyword>
<sequence>MPSKRILFIGDSITESGKRTDSEQIGTGYVRLIHDYLKTAYPHQSPEIVNNGISANRISDLASRWQADVIDWNPDVLTISIGINDVWRRLDEPKMEQIYPDKFGQIYEDLLAQVRDHTNAAIVLMEPTVIEEEANSIGNETLKEYVEVIHQMADKFDATIVRTHEAFINYLHADKGYKLTIDGVHMNSTGDMLMAATWLKAVKDIMGTE</sequence>
<dbReference type="Pfam" id="PF13472">
    <property type="entry name" value="Lipase_GDSL_2"/>
    <property type="match status" value="1"/>
</dbReference>
<dbReference type="PANTHER" id="PTHR30383:SF5">
    <property type="entry name" value="SGNH HYDROLASE-TYPE ESTERASE DOMAIN-CONTAINING PROTEIN"/>
    <property type="match status" value="1"/>
</dbReference>
<dbReference type="CDD" id="cd01834">
    <property type="entry name" value="SGNH_hydrolase_like_2"/>
    <property type="match status" value="1"/>
</dbReference>
<comment type="caution">
    <text evidence="2">The sequence shown here is derived from an EMBL/GenBank/DDBJ whole genome shotgun (WGS) entry which is preliminary data.</text>
</comment>
<dbReference type="SUPFAM" id="SSF52266">
    <property type="entry name" value="SGNH hydrolase"/>
    <property type="match status" value="1"/>
</dbReference>
<dbReference type="InterPro" id="IPR013830">
    <property type="entry name" value="SGNH_hydro"/>
</dbReference>
<dbReference type="EMBL" id="JAGGKX010000005">
    <property type="protein sequence ID" value="MBP1969216.1"/>
    <property type="molecule type" value="Genomic_DNA"/>
</dbReference>
<organism evidence="2 3">
    <name type="scientific">Virgibacillus natechei</name>
    <dbReference type="NCBI Taxonomy" id="1216297"/>
    <lineage>
        <taxon>Bacteria</taxon>
        <taxon>Bacillati</taxon>
        <taxon>Bacillota</taxon>
        <taxon>Bacilli</taxon>
        <taxon>Bacillales</taxon>
        <taxon>Bacillaceae</taxon>
        <taxon>Virgibacillus</taxon>
    </lineage>
</organism>
<evidence type="ECO:0000259" key="1">
    <source>
        <dbReference type="Pfam" id="PF13472"/>
    </source>
</evidence>
<dbReference type="InterPro" id="IPR036514">
    <property type="entry name" value="SGNH_hydro_sf"/>
</dbReference>
<dbReference type="Proteomes" id="UP001519345">
    <property type="component" value="Unassembled WGS sequence"/>
</dbReference>
<feature type="domain" description="SGNH hydrolase-type esterase" evidence="1">
    <location>
        <begin position="8"/>
        <end position="190"/>
    </location>
</feature>
<dbReference type="PANTHER" id="PTHR30383">
    <property type="entry name" value="THIOESTERASE 1/PROTEASE 1/LYSOPHOSPHOLIPASE L1"/>
    <property type="match status" value="1"/>
</dbReference>
<gene>
    <name evidence="2" type="ORF">J2Z83_001320</name>
</gene>
<protein>
    <submittedName>
        <fullName evidence="2">Lysophospholipase L1-like esterase</fullName>
    </submittedName>
</protein>
<reference evidence="2 3" key="1">
    <citation type="submission" date="2021-03" db="EMBL/GenBank/DDBJ databases">
        <title>Genomic Encyclopedia of Type Strains, Phase IV (KMG-IV): sequencing the most valuable type-strain genomes for metagenomic binning, comparative biology and taxonomic classification.</title>
        <authorList>
            <person name="Goeker M."/>
        </authorList>
    </citation>
    <scope>NUCLEOTIDE SEQUENCE [LARGE SCALE GENOMIC DNA]</scope>
    <source>
        <strain evidence="2 3">DSM 25609</strain>
    </source>
</reference>
<proteinExistence type="predicted"/>
<evidence type="ECO:0000313" key="3">
    <source>
        <dbReference type="Proteomes" id="UP001519345"/>
    </source>
</evidence>
<dbReference type="Gene3D" id="3.40.50.1110">
    <property type="entry name" value="SGNH hydrolase"/>
    <property type="match status" value="1"/>
</dbReference>
<dbReference type="InterPro" id="IPR051532">
    <property type="entry name" value="Ester_Hydrolysis_Enzymes"/>
</dbReference>
<dbReference type="RefSeq" id="WP_209462424.1">
    <property type="nucleotide sequence ID" value="NZ_CP110224.1"/>
</dbReference>
<accession>A0ABS4IFV2</accession>
<name>A0ABS4IFV2_9BACI</name>
<evidence type="ECO:0000313" key="2">
    <source>
        <dbReference type="EMBL" id="MBP1969216.1"/>
    </source>
</evidence>